<evidence type="ECO:0000256" key="1">
    <source>
        <dbReference type="ARBA" id="ARBA00023125"/>
    </source>
</evidence>
<dbReference type="SUPFAM" id="SSF46894">
    <property type="entry name" value="C-terminal effector domain of the bipartite response regulators"/>
    <property type="match status" value="2"/>
</dbReference>
<gene>
    <name evidence="3" type="ORF">AS594_35890</name>
</gene>
<dbReference type="Pfam" id="PF00196">
    <property type="entry name" value="GerE"/>
    <property type="match status" value="1"/>
</dbReference>
<evidence type="ECO:0000313" key="3">
    <source>
        <dbReference type="EMBL" id="OEJ29003.1"/>
    </source>
</evidence>
<evidence type="ECO:0000259" key="2">
    <source>
        <dbReference type="SMART" id="SM00421"/>
    </source>
</evidence>
<comment type="caution">
    <text evidence="3">The sequence shown here is derived from an EMBL/GenBank/DDBJ whole genome shotgun (WGS) entry which is preliminary data.</text>
</comment>
<dbReference type="SMART" id="SM00421">
    <property type="entry name" value="HTH_LUXR"/>
    <property type="match status" value="2"/>
</dbReference>
<dbReference type="GO" id="GO:0006355">
    <property type="term" value="P:regulation of DNA-templated transcription"/>
    <property type="evidence" value="ECO:0007669"/>
    <property type="project" value="InterPro"/>
</dbReference>
<dbReference type="Gene3D" id="1.10.10.10">
    <property type="entry name" value="Winged helix-like DNA-binding domain superfamily/Winged helix DNA-binding domain"/>
    <property type="match status" value="2"/>
</dbReference>
<accession>A0A1E5PHI3</accession>
<sequence>MTITSTSIPADQRLRFTPTEIRVAERLVAGQSNAEAAAALGMQPETFKSHLSKIGEKVQVPSSRPARAHAILMSGQVPPPATSANRPPLTEDDRLLLTAAAEHSTTEGIAQAVSASPKTVRRKLAALVTSTGADNLTHLVGLSHYWGYLGPGQSLAATDENRAEHD</sequence>
<dbReference type="PANTHER" id="PTHR43214:SF43">
    <property type="entry name" value="TWO-COMPONENT RESPONSE REGULATOR"/>
    <property type="match status" value="1"/>
</dbReference>
<evidence type="ECO:0000313" key="4">
    <source>
        <dbReference type="Proteomes" id="UP000095759"/>
    </source>
</evidence>
<dbReference type="InterPro" id="IPR000792">
    <property type="entry name" value="Tscrpt_reg_LuxR_C"/>
</dbReference>
<dbReference type="PANTHER" id="PTHR43214">
    <property type="entry name" value="TWO-COMPONENT RESPONSE REGULATOR"/>
    <property type="match status" value="1"/>
</dbReference>
<feature type="domain" description="HTH luxR-type" evidence="2">
    <location>
        <begin position="86"/>
        <end position="143"/>
    </location>
</feature>
<dbReference type="STRING" id="285458.BGM19_00280"/>
<dbReference type="InterPro" id="IPR036388">
    <property type="entry name" value="WH-like_DNA-bd_sf"/>
</dbReference>
<dbReference type="PRINTS" id="PR00038">
    <property type="entry name" value="HTHLUXR"/>
</dbReference>
<proteinExistence type="predicted"/>
<organism evidence="3 4">
    <name type="scientific">Streptomyces agglomeratus</name>
    <dbReference type="NCBI Taxonomy" id="285458"/>
    <lineage>
        <taxon>Bacteria</taxon>
        <taxon>Bacillati</taxon>
        <taxon>Actinomycetota</taxon>
        <taxon>Actinomycetes</taxon>
        <taxon>Kitasatosporales</taxon>
        <taxon>Streptomycetaceae</taxon>
        <taxon>Streptomyces</taxon>
    </lineage>
</organism>
<dbReference type="InterPro" id="IPR039420">
    <property type="entry name" value="WalR-like"/>
</dbReference>
<keyword evidence="1" id="KW-0238">DNA-binding</keyword>
<dbReference type="RefSeq" id="WP_069935827.1">
    <property type="nucleotide sequence ID" value="NZ_MEHJ01000001.1"/>
</dbReference>
<keyword evidence="4" id="KW-1185">Reference proteome</keyword>
<protein>
    <recommendedName>
        <fullName evidence="2">HTH luxR-type domain-containing protein</fullName>
    </recommendedName>
</protein>
<reference evidence="3 4" key="1">
    <citation type="submission" date="2016-08" db="EMBL/GenBank/DDBJ databases">
        <title>Complete genome sequence of Streptomyces agglomeratus strain 6-3-2, a novel anti-MRSA actinomycete isolated from Wuli of Tebit, China.</title>
        <authorList>
            <person name="Chen X."/>
        </authorList>
    </citation>
    <scope>NUCLEOTIDE SEQUENCE [LARGE SCALE GENOMIC DNA]</scope>
    <source>
        <strain evidence="3 4">6-3-2</strain>
    </source>
</reference>
<dbReference type="GO" id="GO:0003677">
    <property type="term" value="F:DNA binding"/>
    <property type="evidence" value="ECO:0007669"/>
    <property type="project" value="UniProtKB-KW"/>
</dbReference>
<dbReference type="InterPro" id="IPR016032">
    <property type="entry name" value="Sig_transdc_resp-reg_C-effctor"/>
</dbReference>
<name>A0A1E5PHI3_9ACTN</name>
<dbReference type="AlphaFoldDB" id="A0A1E5PHI3"/>
<dbReference type="EMBL" id="MEHJ01000001">
    <property type="protein sequence ID" value="OEJ29003.1"/>
    <property type="molecule type" value="Genomic_DNA"/>
</dbReference>
<feature type="domain" description="HTH luxR-type" evidence="2">
    <location>
        <begin position="13"/>
        <end position="70"/>
    </location>
</feature>
<dbReference type="Proteomes" id="UP000095759">
    <property type="component" value="Unassembled WGS sequence"/>
</dbReference>